<proteinExistence type="predicted"/>
<sequence>MRAYQAPWSNRALLVMVAVTTLVGAGLLLLAWRSDVEGRRMRDAPQCAPAQVFTSAKCRAVLDGTVTWITTSQAQVDVDGHHLTMPTAPFKNLPAAGERPARATLYRGKVVRVEADGRLFNATDTPQDSRDFVLALGVFCLAAGPINALALLARRGSGQKAGRRGGRGQQAGLRAPHLTA</sequence>
<protein>
    <recommendedName>
        <fullName evidence="5">DUF3592 domain-containing protein</fullName>
    </recommendedName>
</protein>
<dbReference type="RefSeq" id="WP_380121791.1">
    <property type="nucleotide sequence ID" value="NZ_JBHSIU010000046.1"/>
</dbReference>
<dbReference type="EMBL" id="JBHSIU010000046">
    <property type="protein sequence ID" value="MFC5003087.1"/>
    <property type="molecule type" value="Genomic_DNA"/>
</dbReference>
<evidence type="ECO:0000256" key="1">
    <source>
        <dbReference type="SAM" id="MobiDB-lite"/>
    </source>
</evidence>
<feature type="compositionally biased region" description="Low complexity" evidence="1">
    <location>
        <begin position="170"/>
        <end position="180"/>
    </location>
</feature>
<dbReference type="Proteomes" id="UP001595912">
    <property type="component" value="Unassembled WGS sequence"/>
</dbReference>
<keyword evidence="2" id="KW-0812">Transmembrane</keyword>
<evidence type="ECO:0000313" key="3">
    <source>
        <dbReference type="EMBL" id="MFC5003087.1"/>
    </source>
</evidence>
<feature type="region of interest" description="Disordered" evidence="1">
    <location>
        <begin position="158"/>
        <end position="180"/>
    </location>
</feature>
<keyword evidence="2" id="KW-1133">Transmembrane helix</keyword>
<evidence type="ECO:0000256" key="2">
    <source>
        <dbReference type="SAM" id="Phobius"/>
    </source>
</evidence>
<name>A0ABV9W343_9ACTN</name>
<feature type="transmembrane region" description="Helical" evidence="2">
    <location>
        <begin position="132"/>
        <end position="153"/>
    </location>
</feature>
<evidence type="ECO:0008006" key="5">
    <source>
        <dbReference type="Google" id="ProtNLM"/>
    </source>
</evidence>
<organism evidence="3 4">
    <name type="scientific">Dactylosporangium cerinum</name>
    <dbReference type="NCBI Taxonomy" id="1434730"/>
    <lineage>
        <taxon>Bacteria</taxon>
        <taxon>Bacillati</taxon>
        <taxon>Actinomycetota</taxon>
        <taxon>Actinomycetes</taxon>
        <taxon>Micromonosporales</taxon>
        <taxon>Micromonosporaceae</taxon>
        <taxon>Dactylosporangium</taxon>
    </lineage>
</organism>
<reference evidence="4" key="1">
    <citation type="journal article" date="2019" name="Int. J. Syst. Evol. Microbiol.">
        <title>The Global Catalogue of Microorganisms (GCM) 10K type strain sequencing project: providing services to taxonomists for standard genome sequencing and annotation.</title>
        <authorList>
            <consortium name="The Broad Institute Genomics Platform"/>
            <consortium name="The Broad Institute Genome Sequencing Center for Infectious Disease"/>
            <person name="Wu L."/>
            <person name="Ma J."/>
        </authorList>
    </citation>
    <scope>NUCLEOTIDE SEQUENCE [LARGE SCALE GENOMIC DNA]</scope>
    <source>
        <strain evidence="4">CGMCC 4.7152</strain>
    </source>
</reference>
<keyword evidence="2" id="KW-0472">Membrane</keyword>
<comment type="caution">
    <text evidence="3">The sequence shown here is derived from an EMBL/GenBank/DDBJ whole genome shotgun (WGS) entry which is preliminary data.</text>
</comment>
<accession>A0ABV9W343</accession>
<feature type="transmembrane region" description="Helical" evidence="2">
    <location>
        <begin position="12"/>
        <end position="32"/>
    </location>
</feature>
<gene>
    <name evidence="3" type="ORF">ACFPIJ_35305</name>
</gene>
<evidence type="ECO:0000313" key="4">
    <source>
        <dbReference type="Proteomes" id="UP001595912"/>
    </source>
</evidence>
<keyword evidence="4" id="KW-1185">Reference proteome</keyword>